<name>A0A660KYX1_9BACL</name>
<proteinExistence type="predicted"/>
<dbReference type="InterPro" id="IPR002701">
    <property type="entry name" value="CM_II_prokaryot"/>
</dbReference>
<organism evidence="4 5">
    <name type="scientific">Brockia lithotrophica</name>
    <dbReference type="NCBI Taxonomy" id="933949"/>
    <lineage>
        <taxon>Bacteria</taxon>
        <taxon>Bacillati</taxon>
        <taxon>Bacillota</taxon>
        <taxon>Bacilli</taxon>
        <taxon>Bacillales</taxon>
        <taxon>Bacillales Family X. Incertae Sedis</taxon>
        <taxon>Brockia</taxon>
    </lineage>
</organism>
<dbReference type="GO" id="GO:0046417">
    <property type="term" value="P:chorismate metabolic process"/>
    <property type="evidence" value="ECO:0007669"/>
    <property type="project" value="InterPro"/>
</dbReference>
<gene>
    <name evidence="4" type="ORF">C7438_1633</name>
</gene>
<comment type="caution">
    <text evidence="4">The sequence shown here is derived from an EMBL/GenBank/DDBJ whole genome shotgun (WGS) entry which is preliminary data.</text>
</comment>
<dbReference type="Pfam" id="PF01817">
    <property type="entry name" value="CM_2"/>
    <property type="match status" value="1"/>
</dbReference>
<protein>
    <submittedName>
        <fullName evidence="4">3-deoxy-D-arabinoheptulosonate-7-phosphate synthase /chorismate mutase</fullName>
    </submittedName>
</protein>
<dbReference type="Gene3D" id="3.20.20.70">
    <property type="entry name" value="Aldolase class I"/>
    <property type="match status" value="1"/>
</dbReference>
<dbReference type="GO" id="GO:0016832">
    <property type="term" value="F:aldehyde-lyase activity"/>
    <property type="evidence" value="ECO:0007669"/>
    <property type="project" value="InterPro"/>
</dbReference>
<dbReference type="GO" id="GO:0009073">
    <property type="term" value="P:aromatic amino acid family biosynthetic process"/>
    <property type="evidence" value="ECO:0007669"/>
    <property type="project" value="InterPro"/>
</dbReference>
<reference evidence="4 5" key="1">
    <citation type="submission" date="2018-10" db="EMBL/GenBank/DDBJ databases">
        <title>Genomic Encyclopedia of Type Strains, Phase IV (KMG-IV): sequencing the most valuable type-strain genomes for metagenomic binning, comparative biology and taxonomic classification.</title>
        <authorList>
            <person name="Goeker M."/>
        </authorList>
    </citation>
    <scope>NUCLEOTIDE SEQUENCE [LARGE SCALE GENOMIC DNA]</scope>
    <source>
        <strain evidence="4 5">DSM 22653</strain>
    </source>
</reference>
<evidence type="ECO:0000256" key="1">
    <source>
        <dbReference type="ARBA" id="ARBA00022679"/>
    </source>
</evidence>
<dbReference type="InterPro" id="IPR013785">
    <property type="entry name" value="Aldolase_TIM"/>
</dbReference>
<accession>A0A660KYX1</accession>
<dbReference type="InterPro" id="IPR010954">
    <property type="entry name" value="Chorismate_mutase_GmP-bac"/>
</dbReference>
<keyword evidence="2" id="KW-0175">Coiled coil</keyword>
<dbReference type="OrthoDB" id="9780456at2"/>
<feature type="domain" description="Chorismate mutase" evidence="3">
    <location>
        <begin position="17"/>
        <end position="107"/>
    </location>
</feature>
<dbReference type="SMART" id="SM00830">
    <property type="entry name" value="CM_2"/>
    <property type="match status" value="1"/>
</dbReference>
<sequence>MGTERVGELASRETEEQTAERTLQALRKELDEINAEILRWLSRRAEVVLEIGRLKLRQGINRFDPVREKEMLDRLAAMNPGPFDDTTIRHIFKTIFAASLQLQKKEEEASLLVSRKRHPEDTVVEVGPVRIGAGVPAVVAGPCSVESYEQTRAVAEALREEGLTLLRGGAFKPRTSPYDFQGLGFDGLKILREVADEFGLKVVSEILAPEDLEMALPYIDVVQIGARNMQNFALLKAAGHIDRPVLLKRGLSATIEEFKYAAEYILAHGNPNVILCERGIRTFERATRNTLDISAVPILKAETHLPVCVDVTHAAGRRDILLPLAKAALAAGADALMIEVHPQPEVALSDAQQQVNIPEFRAWLGEIRRMFGAVV</sequence>
<dbReference type="InterPro" id="IPR052899">
    <property type="entry name" value="Class-I_DAHP_synthase"/>
</dbReference>
<keyword evidence="1" id="KW-0808">Transferase</keyword>
<dbReference type="InterPro" id="IPR036979">
    <property type="entry name" value="CM_dom_sf"/>
</dbReference>
<dbReference type="Proteomes" id="UP000267019">
    <property type="component" value="Unassembled WGS sequence"/>
</dbReference>
<dbReference type="NCBIfam" id="TIGR01361">
    <property type="entry name" value="DAHP_synth_Bsub"/>
    <property type="match status" value="1"/>
</dbReference>
<dbReference type="NCBIfam" id="TIGR01801">
    <property type="entry name" value="CM_A"/>
    <property type="match status" value="1"/>
</dbReference>
<dbReference type="EMBL" id="RBIJ01000006">
    <property type="protein sequence ID" value="RKQ83603.1"/>
    <property type="molecule type" value="Genomic_DNA"/>
</dbReference>
<evidence type="ECO:0000313" key="5">
    <source>
        <dbReference type="Proteomes" id="UP000267019"/>
    </source>
</evidence>
<dbReference type="Pfam" id="PF00793">
    <property type="entry name" value="DAHP_synth_1"/>
    <property type="match status" value="1"/>
</dbReference>
<dbReference type="InterPro" id="IPR036263">
    <property type="entry name" value="Chorismate_II_sf"/>
</dbReference>
<dbReference type="SUPFAM" id="SSF51569">
    <property type="entry name" value="Aldolase"/>
    <property type="match status" value="1"/>
</dbReference>
<evidence type="ECO:0000313" key="4">
    <source>
        <dbReference type="EMBL" id="RKQ83603.1"/>
    </source>
</evidence>
<dbReference type="RefSeq" id="WP_121444871.1">
    <property type="nucleotide sequence ID" value="NZ_RBIJ01000006.1"/>
</dbReference>
<dbReference type="NCBIfam" id="NF006421">
    <property type="entry name" value="PRK08673.1"/>
    <property type="match status" value="1"/>
</dbReference>
<dbReference type="NCBIfam" id="NF009239">
    <property type="entry name" value="PRK12595.1"/>
    <property type="match status" value="1"/>
</dbReference>
<dbReference type="PANTHER" id="PTHR43018:SF1">
    <property type="entry name" value="PROTEIN AROA(G)"/>
    <property type="match status" value="1"/>
</dbReference>
<dbReference type="GO" id="GO:0016740">
    <property type="term" value="F:transferase activity"/>
    <property type="evidence" value="ECO:0007669"/>
    <property type="project" value="UniProtKB-KW"/>
</dbReference>
<dbReference type="SUPFAM" id="SSF48600">
    <property type="entry name" value="Chorismate mutase II"/>
    <property type="match status" value="1"/>
</dbReference>
<dbReference type="AlphaFoldDB" id="A0A660KYX1"/>
<dbReference type="PANTHER" id="PTHR43018">
    <property type="entry name" value="PHOSPHO-2-DEHYDRO-3-DEOXYHEPTONATE ALDOLASE"/>
    <property type="match status" value="1"/>
</dbReference>
<feature type="coiled-coil region" evidence="2">
    <location>
        <begin position="9"/>
        <end position="43"/>
    </location>
</feature>
<dbReference type="InterPro" id="IPR006268">
    <property type="entry name" value="DAHP_syn_2"/>
</dbReference>
<evidence type="ECO:0000259" key="3">
    <source>
        <dbReference type="PROSITE" id="PS51168"/>
    </source>
</evidence>
<dbReference type="GO" id="GO:0004106">
    <property type="term" value="F:chorismate mutase activity"/>
    <property type="evidence" value="ECO:0007669"/>
    <property type="project" value="InterPro"/>
</dbReference>
<dbReference type="PROSITE" id="PS51168">
    <property type="entry name" value="CHORISMATE_MUT_2"/>
    <property type="match status" value="1"/>
</dbReference>
<dbReference type="InterPro" id="IPR006218">
    <property type="entry name" value="DAHP1/KDSA"/>
</dbReference>
<keyword evidence="5" id="KW-1185">Reference proteome</keyword>
<dbReference type="Gene3D" id="1.20.59.10">
    <property type="entry name" value="Chorismate mutase"/>
    <property type="match status" value="1"/>
</dbReference>
<evidence type="ECO:0000256" key="2">
    <source>
        <dbReference type="SAM" id="Coils"/>
    </source>
</evidence>